<evidence type="ECO:0000313" key="2">
    <source>
        <dbReference type="EMBL" id="RHZ80946.1"/>
    </source>
</evidence>
<reference evidence="2 3" key="1">
    <citation type="submission" date="2018-08" db="EMBL/GenBank/DDBJ databases">
        <title>Genome and evolution of the arbuscular mycorrhizal fungus Diversispora epigaea (formerly Glomus versiforme) and its bacterial endosymbionts.</title>
        <authorList>
            <person name="Sun X."/>
            <person name="Fei Z."/>
            <person name="Harrison M."/>
        </authorList>
    </citation>
    <scope>NUCLEOTIDE SEQUENCE [LARGE SCALE GENOMIC DNA]</scope>
    <source>
        <strain evidence="2 3">IT104</strain>
    </source>
</reference>
<comment type="caution">
    <text evidence="2">The sequence shown here is derived from an EMBL/GenBank/DDBJ whole genome shotgun (WGS) entry which is preliminary data.</text>
</comment>
<dbReference type="Proteomes" id="UP000266861">
    <property type="component" value="Unassembled WGS sequence"/>
</dbReference>
<feature type="domain" description="Protein kinase" evidence="1">
    <location>
        <begin position="10"/>
        <end position="132"/>
    </location>
</feature>
<dbReference type="OrthoDB" id="2433633at2759"/>
<proteinExistence type="predicted"/>
<dbReference type="InterPro" id="IPR011009">
    <property type="entry name" value="Kinase-like_dom_sf"/>
</dbReference>
<keyword evidence="3" id="KW-1185">Reference proteome</keyword>
<dbReference type="GO" id="GO:0005524">
    <property type="term" value="F:ATP binding"/>
    <property type="evidence" value="ECO:0007669"/>
    <property type="project" value="InterPro"/>
</dbReference>
<accession>A0A397J4K5</accession>
<protein>
    <recommendedName>
        <fullName evidence="1">Protein kinase domain-containing protein</fullName>
    </recommendedName>
</protein>
<gene>
    <name evidence="2" type="ORF">Glove_130g9</name>
</gene>
<dbReference type="PROSITE" id="PS50011">
    <property type="entry name" value="PROTEIN_KINASE_DOM"/>
    <property type="match status" value="1"/>
</dbReference>
<evidence type="ECO:0000259" key="1">
    <source>
        <dbReference type="PROSITE" id="PS50011"/>
    </source>
</evidence>
<dbReference type="GO" id="GO:0004672">
    <property type="term" value="F:protein kinase activity"/>
    <property type="evidence" value="ECO:0007669"/>
    <property type="project" value="InterPro"/>
</dbReference>
<name>A0A397J4K5_9GLOM</name>
<dbReference type="EMBL" id="PQFF01000121">
    <property type="protein sequence ID" value="RHZ80946.1"/>
    <property type="molecule type" value="Genomic_DNA"/>
</dbReference>
<dbReference type="SUPFAM" id="SSF56112">
    <property type="entry name" value="Protein kinase-like (PK-like)"/>
    <property type="match status" value="1"/>
</dbReference>
<organism evidence="2 3">
    <name type="scientific">Diversispora epigaea</name>
    <dbReference type="NCBI Taxonomy" id="1348612"/>
    <lineage>
        <taxon>Eukaryota</taxon>
        <taxon>Fungi</taxon>
        <taxon>Fungi incertae sedis</taxon>
        <taxon>Mucoromycota</taxon>
        <taxon>Glomeromycotina</taxon>
        <taxon>Glomeromycetes</taxon>
        <taxon>Diversisporales</taxon>
        <taxon>Diversisporaceae</taxon>
        <taxon>Diversispora</taxon>
    </lineage>
</organism>
<dbReference type="InterPro" id="IPR000719">
    <property type="entry name" value="Prot_kinase_dom"/>
</dbReference>
<sequence>MFKWIPYDRLKDVKQIGKGGFGTMHYAKWIDGPIDEWILKINNRKEIKEIVKIQKQKSRNTLICDGAADGNLREYLKTNFNNINWSQKFKNLCYLSEGLTKIHELDIVHQDFHPGNILSSDFKNLYGFQILD</sequence>
<dbReference type="Gene3D" id="1.10.510.10">
    <property type="entry name" value="Transferase(Phosphotransferase) domain 1"/>
    <property type="match status" value="1"/>
</dbReference>
<evidence type="ECO:0000313" key="3">
    <source>
        <dbReference type="Proteomes" id="UP000266861"/>
    </source>
</evidence>
<dbReference type="InterPro" id="IPR001245">
    <property type="entry name" value="Ser-Thr/Tyr_kinase_cat_dom"/>
</dbReference>
<dbReference type="AlphaFoldDB" id="A0A397J4K5"/>
<dbReference type="Pfam" id="PF07714">
    <property type="entry name" value="PK_Tyr_Ser-Thr"/>
    <property type="match status" value="1"/>
</dbReference>